<reference evidence="8" key="1">
    <citation type="submission" date="2016-11" db="UniProtKB">
        <authorList>
            <consortium name="WormBaseParasite"/>
        </authorList>
    </citation>
    <scope>IDENTIFICATION</scope>
</reference>
<keyword evidence="5" id="KW-1003">Cell membrane</keyword>
<evidence type="ECO:0000256" key="1">
    <source>
        <dbReference type="ARBA" id="ARBA00005131"/>
    </source>
</evidence>
<comment type="subcellular location">
    <subcellularLocation>
        <location evidence="5">Cell membrane</location>
        <topology evidence="5">Lipid-anchor</topology>
        <orientation evidence="5">Cytoplasmic side</orientation>
    </subcellularLocation>
</comment>
<evidence type="ECO:0000313" key="8">
    <source>
        <dbReference type="WBParaSite" id="maker-unitig_37947-snap-gene-0.2-mRNA-1"/>
    </source>
</evidence>
<comment type="pathway">
    <text evidence="1 5">Glycan biosynthesis; glycogen metabolism.</text>
</comment>
<dbReference type="PANTHER" id="PTHR10749">
    <property type="entry name" value="PHOSPHORYLASE B KINASE REGULATORY SUBUNIT"/>
    <property type="match status" value="1"/>
</dbReference>
<dbReference type="SUPFAM" id="SSF48208">
    <property type="entry name" value="Six-hairpin glycosidases"/>
    <property type="match status" value="1"/>
</dbReference>
<dbReference type="Pfam" id="PF00723">
    <property type="entry name" value="Glyco_hydro_15"/>
    <property type="match status" value="1"/>
</dbReference>
<dbReference type="GO" id="GO:0005977">
    <property type="term" value="P:glycogen metabolic process"/>
    <property type="evidence" value="ECO:0007669"/>
    <property type="project" value="UniProtKB-UniPathway"/>
</dbReference>
<keyword evidence="3 5" id="KW-0321">Glycogen metabolism</keyword>
<keyword evidence="5" id="KW-0449">Lipoprotein</keyword>
<dbReference type="GO" id="GO:0005964">
    <property type="term" value="C:phosphorylase kinase complex"/>
    <property type="evidence" value="ECO:0007669"/>
    <property type="project" value="TreeGrafter"/>
</dbReference>
<dbReference type="Proteomes" id="UP000095280">
    <property type="component" value="Unplaced"/>
</dbReference>
<dbReference type="InterPro" id="IPR011613">
    <property type="entry name" value="GH15-like"/>
</dbReference>
<dbReference type="UniPathway" id="UPA00163"/>
<proteinExistence type="inferred from homology"/>
<comment type="similarity">
    <text evidence="2 5">Belongs to the phosphorylase b kinase regulatory chain family.</text>
</comment>
<keyword evidence="5" id="KW-0119">Carbohydrate metabolism</keyword>
<keyword evidence="5" id="KW-0636">Prenylation</keyword>
<evidence type="ECO:0000256" key="4">
    <source>
        <dbReference type="ARBA" id="ARBA00022860"/>
    </source>
</evidence>
<dbReference type="InterPro" id="IPR008928">
    <property type="entry name" value="6-hairpin_glycosidase_sf"/>
</dbReference>
<feature type="domain" description="GH15-like" evidence="6">
    <location>
        <begin position="6"/>
        <end position="129"/>
    </location>
</feature>
<comment type="function">
    <text evidence="5">Phosphorylase b kinase catalyzes the phosphorylation of serine in certain substrates, including troponin I.</text>
</comment>
<dbReference type="PANTHER" id="PTHR10749:SF7">
    <property type="entry name" value="PHOSPHORYLASE B KINASE REGULATORY SUBUNIT ALPHA-RELATED"/>
    <property type="match status" value="1"/>
</dbReference>
<evidence type="ECO:0000313" key="7">
    <source>
        <dbReference type="Proteomes" id="UP000095280"/>
    </source>
</evidence>
<organism evidence="7 8">
    <name type="scientific">Macrostomum lignano</name>
    <dbReference type="NCBI Taxonomy" id="282301"/>
    <lineage>
        <taxon>Eukaryota</taxon>
        <taxon>Metazoa</taxon>
        <taxon>Spiralia</taxon>
        <taxon>Lophotrochozoa</taxon>
        <taxon>Platyhelminthes</taxon>
        <taxon>Rhabditophora</taxon>
        <taxon>Macrostomorpha</taxon>
        <taxon>Macrostomida</taxon>
        <taxon>Macrostomidae</taxon>
        <taxon>Macrostomum</taxon>
    </lineage>
</organism>
<name>A0A1I8FLH4_9PLAT</name>
<keyword evidence="4 5" id="KW-0112">Calmodulin-binding</keyword>
<evidence type="ECO:0000256" key="2">
    <source>
        <dbReference type="ARBA" id="ARBA00007128"/>
    </source>
</evidence>
<dbReference type="InterPro" id="IPR008734">
    <property type="entry name" value="PHK_A/B_su"/>
</dbReference>
<accession>A0A1I8FLH4</accession>
<sequence>WKSSNRPGQPSDALHCKFSATNLGPVAGDNSYGHLQLTQSPCSYWHWAQMTASGLSSSTQPKRWHFVQNLVFYIDSAYTVCDYGIWERGDKTNHGMAKAALEAMSELDLFGSCGSNQSSVHVLADDFAETALPYWRICCPGRAAPRRLTLDCCPSFGFPAFALDNEEVIGNTRNCIVGMLEGRYALLPLLRDGLPHSGRDSSRLYYDAWELKQFENIECEWPLCSFATCYSRRCSLRMKLKLIRVASERSHRQPGPPGSGAAAPPVDSVSLCTVLLLRDGFLRPKSWIHRQAWLALGEPKPDLWCRLQDFKRSPLGHQNPSFSAKVLGHFYRHLGRCPTLGLSGRSNQRCRHPGTSRLYNVGSRTVVFTPHLDVNFLLDLFRTDVAYLKSTWSAVGRPLFVI</sequence>
<dbReference type="GO" id="GO:0005886">
    <property type="term" value="C:plasma membrane"/>
    <property type="evidence" value="ECO:0007669"/>
    <property type="project" value="UniProtKB-SubCell"/>
</dbReference>
<keyword evidence="7" id="KW-1185">Reference proteome</keyword>
<keyword evidence="5" id="KW-0472">Membrane</keyword>
<protein>
    <recommendedName>
        <fullName evidence="5">Phosphorylase b kinase regulatory subunit</fullName>
    </recommendedName>
</protein>
<evidence type="ECO:0000259" key="6">
    <source>
        <dbReference type="Pfam" id="PF00723"/>
    </source>
</evidence>
<dbReference type="AlphaFoldDB" id="A0A1I8FLH4"/>
<evidence type="ECO:0000256" key="5">
    <source>
        <dbReference type="RuleBase" id="RU364123"/>
    </source>
</evidence>
<evidence type="ECO:0000256" key="3">
    <source>
        <dbReference type="ARBA" id="ARBA00022600"/>
    </source>
</evidence>
<dbReference type="GO" id="GO:0005516">
    <property type="term" value="F:calmodulin binding"/>
    <property type="evidence" value="ECO:0007669"/>
    <property type="project" value="UniProtKB-KW"/>
</dbReference>
<dbReference type="WBParaSite" id="maker-unitig_37947-snap-gene-0.2-mRNA-1">
    <property type="protein sequence ID" value="maker-unitig_37947-snap-gene-0.2-mRNA-1"/>
    <property type="gene ID" value="maker-unitig_37947-snap-gene-0.2"/>
</dbReference>